<evidence type="ECO:0000313" key="2">
    <source>
        <dbReference type="Proteomes" id="UP001143509"/>
    </source>
</evidence>
<name>A0ABQ5T6A5_9CAUL</name>
<accession>A0ABQ5T6A5</accession>
<reference evidence="1" key="2">
    <citation type="submission" date="2023-01" db="EMBL/GenBank/DDBJ databases">
        <authorList>
            <person name="Sun Q."/>
            <person name="Evtushenko L."/>
        </authorList>
    </citation>
    <scope>NUCLEOTIDE SEQUENCE</scope>
    <source>
        <strain evidence="1">VKM B-1499</strain>
    </source>
</reference>
<organism evidence="1 2">
    <name type="scientific">Brevundimonas intermedia</name>
    <dbReference type="NCBI Taxonomy" id="74315"/>
    <lineage>
        <taxon>Bacteria</taxon>
        <taxon>Pseudomonadati</taxon>
        <taxon>Pseudomonadota</taxon>
        <taxon>Alphaproteobacteria</taxon>
        <taxon>Caulobacterales</taxon>
        <taxon>Caulobacteraceae</taxon>
        <taxon>Brevundimonas</taxon>
    </lineage>
</organism>
<evidence type="ECO:0008006" key="3">
    <source>
        <dbReference type="Google" id="ProtNLM"/>
    </source>
</evidence>
<sequence length="157" mass="17708">MGQIYRDFDSKDDIIAAICEQDISLLLSDVRLFDDSRIGGPEALRTWIEDYVAHQPGLDQCRMMTEISAEAGRNPRVAHILMDLESRLLTKLDSTLNALTNGRIEPIVRLRIVKIMFALNLGLMIQRAAQPDYDTTGALRPAMDLILGKLERLMLPK</sequence>
<protein>
    <recommendedName>
        <fullName evidence="3">Tetracyclin repressor-like C-terminal domain-containing protein</fullName>
    </recommendedName>
</protein>
<dbReference type="EMBL" id="BSFD01000002">
    <property type="protein sequence ID" value="GLK48307.1"/>
    <property type="molecule type" value="Genomic_DNA"/>
</dbReference>
<dbReference type="Gene3D" id="1.10.357.10">
    <property type="entry name" value="Tetracycline Repressor, domain 2"/>
    <property type="match status" value="1"/>
</dbReference>
<reference evidence="1" key="1">
    <citation type="journal article" date="2014" name="Int. J. Syst. Evol. Microbiol.">
        <title>Complete genome of a new Firmicutes species belonging to the dominant human colonic microbiota ('Ruminococcus bicirculans') reveals two chromosomes and a selective capacity to utilize plant glucans.</title>
        <authorList>
            <consortium name="NISC Comparative Sequencing Program"/>
            <person name="Wegmann U."/>
            <person name="Louis P."/>
            <person name="Goesmann A."/>
            <person name="Henrissat B."/>
            <person name="Duncan S.H."/>
            <person name="Flint H.J."/>
        </authorList>
    </citation>
    <scope>NUCLEOTIDE SEQUENCE</scope>
    <source>
        <strain evidence="1">VKM B-1499</strain>
    </source>
</reference>
<evidence type="ECO:0000313" key="1">
    <source>
        <dbReference type="EMBL" id="GLK48307.1"/>
    </source>
</evidence>
<comment type="caution">
    <text evidence="1">The sequence shown here is derived from an EMBL/GenBank/DDBJ whole genome shotgun (WGS) entry which is preliminary data.</text>
</comment>
<keyword evidence="2" id="KW-1185">Reference proteome</keyword>
<gene>
    <name evidence="1" type="ORF">GCM10017620_12800</name>
</gene>
<proteinExistence type="predicted"/>
<dbReference type="Proteomes" id="UP001143509">
    <property type="component" value="Unassembled WGS sequence"/>
</dbReference>